<dbReference type="Proteomes" id="UP000277294">
    <property type="component" value="Unassembled WGS sequence"/>
</dbReference>
<feature type="transmembrane region" description="Helical" evidence="1">
    <location>
        <begin position="344"/>
        <end position="364"/>
    </location>
</feature>
<dbReference type="RefSeq" id="WP_124080971.1">
    <property type="nucleotide sequence ID" value="NZ_UWPJ01000026.1"/>
</dbReference>
<keyword evidence="1" id="KW-0472">Membrane</keyword>
<dbReference type="Gene3D" id="1.20.1640.10">
    <property type="entry name" value="Multidrug efflux transporter AcrB transmembrane domain"/>
    <property type="match status" value="2"/>
</dbReference>
<dbReference type="SUPFAM" id="SSF82866">
    <property type="entry name" value="Multidrug efflux transporter AcrB transmembrane domain"/>
    <property type="match status" value="2"/>
</dbReference>
<feature type="transmembrane region" description="Helical" evidence="1">
    <location>
        <begin position="276"/>
        <end position="297"/>
    </location>
</feature>
<sequence length="784" mass="84492">MRNERWLPRLFLLCMAALLCTALWQARQGWPVSSGLLDLLPQVASDPVLRQAQERVQAPLTHQLVALLGAPDKREAIRQARDLSQRWRQSGLFERVQVEFEPDLEQLRARLLAGRIAMLPPQARAQLEQRPQAYAEQRAREIGDPFSSASLIPLDQDWLGLARQAERALQPDTSLQLDPGSGMLLTRHDGLTWALVRTETRGRAFDQDSPPRLADYIGQEQQRLRADGARLLATGGILYAESGRSLAMREGGWISACSIAGIVLILLLALRSARALLSFIVVGCALLTGFVACVAAFGTIHVMTLVVGASLIGIVIDFPLHWLSKSQDMPVWQPWRALDRIRSSLRISLAANLLGYLALAFTPFPALTQIAVFSSAGLLGAYACTTCLLPALFRNWRPAVRPRRWLSYLLGQRDRLASRRGLQLAGAVLLAGFCAIGLARLDMRDDLRQWISLPAAMQDEARQIGAITGFMPTSQFFLVRAPDDDELLRRQARVAAALDTLKAEGGVGSYLALSQLLSPSDVQVRTRARLAELSAQAAPWQPFDTIGVPAAAIRNELLRLADTPVLDIPAALDAPWAEPWRDLWLGRQAGASVGLVTLQGLRTVAALDAIARAVPGVVLVDQNGELNRQFAATRTKAAELKAASYVLAAVLLLVVLGRSATWRILSVPLLSTACTVAMLGIVGQPLTLFSMFGLLLASAVAVDYAVFMQSGASSPPVLAFGVALSAATTLLSFGLLGLSSTPAVSNFGLTIALGAVFSLMATFLIVSPRTGAGTPAAVPQEAGE</sequence>
<name>A0A3P4B890_9BURK</name>
<keyword evidence="3" id="KW-1185">Reference proteome</keyword>
<protein>
    <recommendedName>
        <fullName evidence="4">MMPL family protein</fullName>
    </recommendedName>
</protein>
<dbReference type="PANTHER" id="PTHR33406">
    <property type="entry name" value="MEMBRANE PROTEIN MJ1562-RELATED"/>
    <property type="match status" value="1"/>
</dbReference>
<evidence type="ECO:0000256" key="1">
    <source>
        <dbReference type="SAM" id="Phobius"/>
    </source>
</evidence>
<dbReference type="OrthoDB" id="9780358at2"/>
<proteinExistence type="predicted"/>
<gene>
    <name evidence="2" type="ORF">PIGHUM_03458</name>
</gene>
<dbReference type="InterPro" id="IPR050545">
    <property type="entry name" value="Mycobact_MmpL"/>
</dbReference>
<reference evidence="2 3" key="1">
    <citation type="submission" date="2018-10" db="EMBL/GenBank/DDBJ databases">
        <authorList>
            <person name="Criscuolo A."/>
        </authorList>
    </citation>
    <scope>NUCLEOTIDE SEQUENCE [LARGE SCALE GENOMIC DNA]</scope>
    <source>
        <strain evidence="2">DnA1</strain>
    </source>
</reference>
<evidence type="ECO:0000313" key="2">
    <source>
        <dbReference type="EMBL" id="VCU71375.1"/>
    </source>
</evidence>
<evidence type="ECO:0000313" key="3">
    <source>
        <dbReference type="Proteomes" id="UP000277294"/>
    </source>
</evidence>
<dbReference type="AlphaFoldDB" id="A0A3P4B890"/>
<dbReference type="PANTHER" id="PTHR33406:SF13">
    <property type="entry name" value="MEMBRANE PROTEIN YDFJ"/>
    <property type="match status" value="1"/>
</dbReference>
<dbReference type="EMBL" id="UWPJ01000026">
    <property type="protein sequence ID" value="VCU71375.1"/>
    <property type="molecule type" value="Genomic_DNA"/>
</dbReference>
<feature type="transmembrane region" description="Helical" evidence="1">
    <location>
        <begin position="251"/>
        <end position="269"/>
    </location>
</feature>
<feature type="transmembrane region" description="Helical" evidence="1">
    <location>
        <begin position="640"/>
        <end position="657"/>
    </location>
</feature>
<evidence type="ECO:0008006" key="4">
    <source>
        <dbReference type="Google" id="ProtNLM"/>
    </source>
</evidence>
<keyword evidence="1" id="KW-1133">Transmembrane helix</keyword>
<dbReference type="GO" id="GO:0005886">
    <property type="term" value="C:plasma membrane"/>
    <property type="evidence" value="ECO:0007669"/>
    <property type="project" value="TreeGrafter"/>
</dbReference>
<accession>A0A3P4B890</accession>
<feature type="transmembrane region" description="Helical" evidence="1">
    <location>
        <begin position="744"/>
        <end position="766"/>
    </location>
</feature>
<feature type="transmembrane region" description="Helical" evidence="1">
    <location>
        <begin position="688"/>
        <end position="706"/>
    </location>
</feature>
<feature type="transmembrane region" description="Helical" evidence="1">
    <location>
        <begin position="718"/>
        <end position="738"/>
    </location>
</feature>
<feature type="transmembrane region" description="Helical" evidence="1">
    <location>
        <begin position="422"/>
        <end position="441"/>
    </location>
</feature>
<keyword evidence="1" id="KW-0812">Transmembrane</keyword>
<organism evidence="2 3">
    <name type="scientific">Pigmentiphaga humi</name>
    <dbReference type="NCBI Taxonomy" id="2478468"/>
    <lineage>
        <taxon>Bacteria</taxon>
        <taxon>Pseudomonadati</taxon>
        <taxon>Pseudomonadota</taxon>
        <taxon>Betaproteobacteria</taxon>
        <taxon>Burkholderiales</taxon>
        <taxon>Alcaligenaceae</taxon>
        <taxon>Pigmentiphaga</taxon>
    </lineage>
</organism>
<feature type="transmembrane region" description="Helical" evidence="1">
    <location>
        <begin position="303"/>
        <end position="323"/>
    </location>
</feature>
<feature type="transmembrane region" description="Helical" evidence="1">
    <location>
        <begin position="370"/>
        <end position="393"/>
    </location>
</feature>